<keyword evidence="1" id="KW-0472">Membrane</keyword>
<feature type="transmembrane region" description="Helical" evidence="1">
    <location>
        <begin position="59"/>
        <end position="81"/>
    </location>
</feature>
<keyword evidence="1" id="KW-1133">Transmembrane helix</keyword>
<evidence type="ECO:0000256" key="1">
    <source>
        <dbReference type="SAM" id="Phobius"/>
    </source>
</evidence>
<dbReference type="InParanoid" id="A0A2H3E5S3"/>
<keyword evidence="1" id="KW-0812">Transmembrane</keyword>
<name>A0A2H3E5S3_ARMGA</name>
<proteinExistence type="predicted"/>
<feature type="non-terminal residue" evidence="2">
    <location>
        <position position="1"/>
    </location>
</feature>
<evidence type="ECO:0008006" key="4">
    <source>
        <dbReference type="Google" id="ProtNLM"/>
    </source>
</evidence>
<dbReference type="SUPFAM" id="SSF52540">
    <property type="entry name" value="P-loop containing nucleoside triphosphate hydrolases"/>
    <property type="match status" value="1"/>
</dbReference>
<keyword evidence="3" id="KW-1185">Reference proteome</keyword>
<evidence type="ECO:0000313" key="2">
    <source>
        <dbReference type="EMBL" id="PBL01495.1"/>
    </source>
</evidence>
<dbReference type="Proteomes" id="UP000217790">
    <property type="component" value="Unassembled WGS sequence"/>
</dbReference>
<dbReference type="STRING" id="47427.A0A2H3E5S3"/>
<reference evidence="3" key="1">
    <citation type="journal article" date="2017" name="Nat. Ecol. Evol.">
        <title>Genome expansion and lineage-specific genetic innovations in the forest pathogenic fungi Armillaria.</title>
        <authorList>
            <person name="Sipos G."/>
            <person name="Prasanna A.N."/>
            <person name="Walter M.C."/>
            <person name="O'Connor E."/>
            <person name="Balint B."/>
            <person name="Krizsan K."/>
            <person name="Kiss B."/>
            <person name="Hess J."/>
            <person name="Varga T."/>
            <person name="Slot J."/>
            <person name="Riley R."/>
            <person name="Boka B."/>
            <person name="Rigling D."/>
            <person name="Barry K."/>
            <person name="Lee J."/>
            <person name="Mihaltcheva S."/>
            <person name="LaButti K."/>
            <person name="Lipzen A."/>
            <person name="Waldron R."/>
            <person name="Moloney N.M."/>
            <person name="Sperisen C."/>
            <person name="Kredics L."/>
            <person name="Vagvoelgyi C."/>
            <person name="Patrignani A."/>
            <person name="Fitzpatrick D."/>
            <person name="Nagy I."/>
            <person name="Doyle S."/>
            <person name="Anderson J.B."/>
            <person name="Grigoriev I.V."/>
            <person name="Gueldener U."/>
            <person name="Muensterkoetter M."/>
            <person name="Nagy L.G."/>
        </authorList>
    </citation>
    <scope>NUCLEOTIDE SEQUENCE [LARGE SCALE GENOMIC DNA]</scope>
    <source>
        <strain evidence="3">Ar21-2</strain>
    </source>
</reference>
<gene>
    <name evidence="2" type="ORF">ARMGADRAFT_916461</name>
</gene>
<dbReference type="EMBL" id="KZ293646">
    <property type="protein sequence ID" value="PBL01495.1"/>
    <property type="molecule type" value="Genomic_DNA"/>
</dbReference>
<evidence type="ECO:0000313" key="3">
    <source>
        <dbReference type="Proteomes" id="UP000217790"/>
    </source>
</evidence>
<protein>
    <recommendedName>
        <fullName evidence="4">DEAD/DEAH box helicase domain-containing protein</fullName>
    </recommendedName>
</protein>
<sequence length="93" mass="10209">PPCTFIATLSDQDQITAYHACLLVYVTSHAKIVPWAGQIQTTLCSIHGKNSIVIASTGWGKMLCIMIPLLLFPGTISMTILPLKWLQIMQVIV</sequence>
<dbReference type="Gene3D" id="3.40.50.300">
    <property type="entry name" value="P-loop containing nucleotide triphosphate hydrolases"/>
    <property type="match status" value="1"/>
</dbReference>
<organism evidence="2 3">
    <name type="scientific">Armillaria gallica</name>
    <name type="common">Bulbous honey fungus</name>
    <name type="synonym">Armillaria bulbosa</name>
    <dbReference type="NCBI Taxonomy" id="47427"/>
    <lineage>
        <taxon>Eukaryota</taxon>
        <taxon>Fungi</taxon>
        <taxon>Dikarya</taxon>
        <taxon>Basidiomycota</taxon>
        <taxon>Agaricomycotina</taxon>
        <taxon>Agaricomycetes</taxon>
        <taxon>Agaricomycetidae</taxon>
        <taxon>Agaricales</taxon>
        <taxon>Marasmiineae</taxon>
        <taxon>Physalacriaceae</taxon>
        <taxon>Armillaria</taxon>
    </lineage>
</organism>
<accession>A0A2H3E5S3</accession>
<dbReference type="OrthoDB" id="3208129at2759"/>
<dbReference type="InterPro" id="IPR027417">
    <property type="entry name" value="P-loop_NTPase"/>
</dbReference>
<dbReference type="AlphaFoldDB" id="A0A2H3E5S3"/>